<accession>A0ABW0ZZZ1</accession>
<keyword evidence="1" id="KW-0812">Transmembrane</keyword>
<evidence type="ECO:0000256" key="1">
    <source>
        <dbReference type="SAM" id="Phobius"/>
    </source>
</evidence>
<dbReference type="Proteomes" id="UP001596074">
    <property type="component" value="Unassembled WGS sequence"/>
</dbReference>
<keyword evidence="1" id="KW-0472">Membrane</keyword>
<feature type="transmembrane region" description="Helical" evidence="1">
    <location>
        <begin position="67"/>
        <end position="87"/>
    </location>
</feature>
<comment type="caution">
    <text evidence="2">The sequence shown here is derived from an EMBL/GenBank/DDBJ whole genome shotgun (WGS) entry which is preliminary data.</text>
</comment>
<organism evidence="2 3">
    <name type="scientific">Actinomadura rugatobispora</name>
    <dbReference type="NCBI Taxonomy" id="1994"/>
    <lineage>
        <taxon>Bacteria</taxon>
        <taxon>Bacillati</taxon>
        <taxon>Actinomycetota</taxon>
        <taxon>Actinomycetes</taxon>
        <taxon>Streptosporangiales</taxon>
        <taxon>Thermomonosporaceae</taxon>
        <taxon>Actinomadura</taxon>
    </lineage>
</organism>
<gene>
    <name evidence="2" type="ORF">ACFPZN_12580</name>
</gene>
<feature type="transmembrane region" description="Helical" evidence="1">
    <location>
        <begin position="173"/>
        <end position="193"/>
    </location>
</feature>
<evidence type="ECO:0000313" key="3">
    <source>
        <dbReference type="Proteomes" id="UP001596074"/>
    </source>
</evidence>
<evidence type="ECO:0000313" key="2">
    <source>
        <dbReference type="EMBL" id="MFC5746450.1"/>
    </source>
</evidence>
<reference evidence="3" key="1">
    <citation type="journal article" date="2019" name="Int. J. Syst. Evol. Microbiol.">
        <title>The Global Catalogue of Microorganisms (GCM) 10K type strain sequencing project: providing services to taxonomists for standard genome sequencing and annotation.</title>
        <authorList>
            <consortium name="The Broad Institute Genomics Platform"/>
            <consortium name="The Broad Institute Genome Sequencing Center for Infectious Disease"/>
            <person name="Wu L."/>
            <person name="Ma J."/>
        </authorList>
    </citation>
    <scope>NUCLEOTIDE SEQUENCE [LARGE SCALE GENOMIC DNA]</scope>
    <source>
        <strain evidence="3">KCTC 42087</strain>
    </source>
</reference>
<keyword evidence="3" id="KW-1185">Reference proteome</keyword>
<name>A0ABW0ZZZ1_9ACTN</name>
<protein>
    <recommendedName>
        <fullName evidence="4">DUF3592 domain-containing protein</fullName>
    </recommendedName>
</protein>
<proteinExistence type="predicted"/>
<dbReference type="EMBL" id="JBHSON010000014">
    <property type="protein sequence ID" value="MFC5746450.1"/>
    <property type="molecule type" value="Genomic_DNA"/>
</dbReference>
<keyword evidence="1" id="KW-1133">Transmembrane helix</keyword>
<sequence length="199" mass="21108">MRRFLRCVAAAGLLSLLAAAVFGMSWAIFDGPGGVRGWALILAFVLAGLVVLGLWTVLLIKAGAHPGGVVFAGLVALFFTGTVPAGFSEWLLHERGRFTTCRILTITEEEGFNGAGTVYAHRLACDGGGPSSITRSDRTLRVNQHVRVHYDPEGSSDEARLAGDKGAMEHRHIFLLGAAELGLIFLASLLLVATGRPDP</sequence>
<evidence type="ECO:0008006" key="4">
    <source>
        <dbReference type="Google" id="ProtNLM"/>
    </source>
</evidence>
<feature type="transmembrane region" description="Helical" evidence="1">
    <location>
        <begin position="37"/>
        <end position="60"/>
    </location>
</feature>
<dbReference type="RefSeq" id="WP_378282072.1">
    <property type="nucleotide sequence ID" value="NZ_JBHSON010000014.1"/>
</dbReference>